<sequence>MDRLTTHDALYNFVTNLVPSLTRTKDDAIILDAFQSNDIRHVCQAIRNAQTNEVKYQHLTLRFGGNSEQSVYSFDLSRQMTFCLDMYSLYLAVKHISFQLEIFHPDMISSLVVPIKAETLNWPLGQAFLQQIFYYHRDALSHITPCVQLHTGNLDQLSLSSNIASLRNKATSLWVDIYTPSEYLDFLEQCTPDAIKVSQPLETKEMKEGLIPIVHFVRKNNIKFIAGRVATQKDLNQFKLLGASYYFGYISDIPRTMQTKTIRLVSNT</sequence>
<organism evidence="1 2">
    <name type="scientific">Photobacterium proteolyticum</name>
    <dbReference type="NCBI Taxonomy" id="1903952"/>
    <lineage>
        <taxon>Bacteria</taxon>
        <taxon>Pseudomonadati</taxon>
        <taxon>Pseudomonadota</taxon>
        <taxon>Gammaproteobacteria</taxon>
        <taxon>Vibrionales</taxon>
        <taxon>Vibrionaceae</taxon>
        <taxon>Photobacterium</taxon>
    </lineage>
</organism>
<dbReference type="OrthoDB" id="5812606at2"/>
<evidence type="ECO:0008006" key="3">
    <source>
        <dbReference type="Google" id="ProtNLM"/>
    </source>
</evidence>
<evidence type="ECO:0000313" key="1">
    <source>
        <dbReference type="EMBL" id="OLQ79141.1"/>
    </source>
</evidence>
<protein>
    <recommendedName>
        <fullName evidence="3">EAL domain-containing protein</fullName>
    </recommendedName>
</protein>
<dbReference type="STRING" id="1903952.BIT28_02035"/>
<dbReference type="Gene3D" id="3.20.20.450">
    <property type="entry name" value="EAL domain"/>
    <property type="match status" value="1"/>
</dbReference>
<name>A0A1Q9GVE1_9GAMM</name>
<dbReference type="InterPro" id="IPR035919">
    <property type="entry name" value="EAL_sf"/>
</dbReference>
<dbReference type="AlphaFoldDB" id="A0A1Q9GVE1"/>
<dbReference type="SUPFAM" id="SSF141868">
    <property type="entry name" value="EAL domain-like"/>
    <property type="match status" value="1"/>
</dbReference>
<comment type="caution">
    <text evidence="1">The sequence shown here is derived from an EMBL/GenBank/DDBJ whole genome shotgun (WGS) entry which is preliminary data.</text>
</comment>
<accession>A0A1Q9GVE1</accession>
<dbReference type="Proteomes" id="UP000186905">
    <property type="component" value="Unassembled WGS sequence"/>
</dbReference>
<evidence type="ECO:0000313" key="2">
    <source>
        <dbReference type="Proteomes" id="UP000186905"/>
    </source>
</evidence>
<proteinExistence type="predicted"/>
<gene>
    <name evidence="1" type="ORF">BIT28_02035</name>
</gene>
<dbReference type="RefSeq" id="WP_075762810.1">
    <property type="nucleotide sequence ID" value="NZ_MJIL01000051.1"/>
</dbReference>
<dbReference type="EMBL" id="MJIL01000051">
    <property type="protein sequence ID" value="OLQ79141.1"/>
    <property type="molecule type" value="Genomic_DNA"/>
</dbReference>
<keyword evidence="2" id="KW-1185">Reference proteome</keyword>
<reference evidence="1 2" key="1">
    <citation type="submission" date="2016-09" db="EMBL/GenBank/DDBJ databases">
        <title>Photobacterium proteolyticum sp. nov. a protease producing bacterium isolated from ocean sediments of Laizhou Bay.</title>
        <authorList>
            <person name="Li Y."/>
        </authorList>
    </citation>
    <scope>NUCLEOTIDE SEQUENCE [LARGE SCALE GENOMIC DNA]</scope>
    <source>
        <strain evidence="1 2">13-12</strain>
    </source>
</reference>